<comment type="caution">
    <text evidence="3">The sequence shown here is derived from an EMBL/GenBank/DDBJ whole genome shotgun (WGS) entry which is preliminary data.</text>
</comment>
<dbReference type="EMBL" id="JAQFWQ010000012">
    <property type="protein sequence ID" value="MDA2810256.1"/>
    <property type="molecule type" value="Genomic_DNA"/>
</dbReference>
<keyword evidence="4" id="KW-1185">Reference proteome</keyword>
<accession>A0ABT4TZZ9</accession>
<dbReference type="InterPro" id="IPR004360">
    <property type="entry name" value="Glyas_Fos-R_dOase_dom"/>
</dbReference>
<keyword evidence="1" id="KW-0479">Metal-binding</keyword>
<dbReference type="CDD" id="cd08353">
    <property type="entry name" value="VOC_like"/>
    <property type="match status" value="1"/>
</dbReference>
<evidence type="ECO:0000313" key="3">
    <source>
        <dbReference type="EMBL" id="MDA2810256.1"/>
    </source>
</evidence>
<dbReference type="InterPro" id="IPR051785">
    <property type="entry name" value="MMCE/EMCE_epimerase"/>
</dbReference>
<feature type="domain" description="VOC" evidence="2">
    <location>
        <begin position="5"/>
        <end position="144"/>
    </location>
</feature>
<reference evidence="3 4" key="1">
    <citation type="submission" date="2023-01" db="EMBL/GenBank/DDBJ databases">
        <title>Draft genome sequence of Nocardiopsis sp. RSe5-2 isolated from halophytes.</title>
        <authorList>
            <person name="Duangmal K."/>
            <person name="Chantavorakit T."/>
        </authorList>
    </citation>
    <scope>NUCLEOTIDE SEQUENCE [LARGE SCALE GENOMIC DNA]</scope>
    <source>
        <strain evidence="3 4">RSe5-2</strain>
    </source>
</reference>
<dbReference type="PROSITE" id="PS51819">
    <property type="entry name" value="VOC"/>
    <property type="match status" value="1"/>
</dbReference>
<dbReference type="PANTHER" id="PTHR43048">
    <property type="entry name" value="METHYLMALONYL-COA EPIMERASE"/>
    <property type="match status" value="1"/>
</dbReference>
<dbReference type="InterPro" id="IPR029068">
    <property type="entry name" value="Glyas_Bleomycin-R_OHBP_Dase"/>
</dbReference>
<evidence type="ECO:0000259" key="2">
    <source>
        <dbReference type="PROSITE" id="PS51819"/>
    </source>
</evidence>
<dbReference type="Proteomes" id="UP001527866">
    <property type="component" value="Unassembled WGS sequence"/>
</dbReference>
<evidence type="ECO:0000313" key="4">
    <source>
        <dbReference type="Proteomes" id="UP001527866"/>
    </source>
</evidence>
<dbReference type="Gene3D" id="3.10.180.10">
    <property type="entry name" value="2,3-Dihydroxybiphenyl 1,2-Dioxygenase, domain 1"/>
    <property type="match status" value="1"/>
</dbReference>
<gene>
    <name evidence="3" type="ORF">O4J56_06355</name>
</gene>
<organism evidence="3 4">
    <name type="scientific">Nocardiopsis endophytica</name>
    <dbReference type="NCBI Taxonomy" id="3018445"/>
    <lineage>
        <taxon>Bacteria</taxon>
        <taxon>Bacillati</taxon>
        <taxon>Actinomycetota</taxon>
        <taxon>Actinomycetes</taxon>
        <taxon>Streptosporangiales</taxon>
        <taxon>Nocardiopsidaceae</taxon>
        <taxon>Nocardiopsis</taxon>
    </lineage>
</organism>
<name>A0ABT4TZZ9_9ACTN</name>
<sequence length="146" mass="15906">MAIQRMDHVSIVVGDIEAATAYFVELGMEVEGAMPIDAEWAGRVVGIEGMRSEVTMLRTPDGNGKIELARYRAPEAAVPEPGPSQPNVIGMRTVMFAVDDIEDTVERLRGHGGELVGEIADFEDVYRLCYMTGPEGVIIALAQELR</sequence>
<dbReference type="Pfam" id="PF00903">
    <property type="entry name" value="Glyoxalase"/>
    <property type="match status" value="1"/>
</dbReference>
<dbReference type="RefSeq" id="WP_270684293.1">
    <property type="nucleotide sequence ID" value="NZ_JAQFWQ010000012.1"/>
</dbReference>
<dbReference type="PANTHER" id="PTHR43048:SF5">
    <property type="entry name" value="BLR5325 PROTEIN"/>
    <property type="match status" value="1"/>
</dbReference>
<evidence type="ECO:0000256" key="1">
    <source>
        <dbReference type="ARBA" id="ARBA00022723"/>
    </source>
</evidence>
<dbReference type="SUPFAM" id="SSF54593">
    <property type="entry name" value="Glyoxalase/Bleomycin resistance protein/Dihydroxybiphenyl dioxygenase"/>
    <property type="match status" value="1"/>
</dbReference>
<dbReference type="InterPro" id="IPR037523">
    <property type="entry name" value="VOC_core"/>
</dbReference>
<protein>
    <submittedName>
        <fullName evidence="3">VOC family protein</fullName>
    </submittedName>
</protein>
<proteinExistence type="predicted"/>